<dbReference type="SUPFAM" id="SSF53756">
    <property type="entry name" value="UDP-Glycosyltransferase/glycogen phosphorylase"/>
    <property type="match status" value="1"/>
</dbReference>
<name>A0A478KS04_ECOLX</name>
<evidence type="ECO:0000256" key="1">
    <source>
        <dbReference type="ARBA" id="ARBA00022679"/>
    </source>
</evidence>
<dbReference type="PANTHER" id="PTHR46401">
    <property type="entry name" value="GLYCOSYLTRANSFERASE WBBK-RELATED"/>
    <property type="match status" value="1"/>
</dbReference>
<dbReference type="AlphaFoldDB" id="A0A478KS04"/>
<comment type="caution">
    <text evidence="3">The sequence shown here is derived from an EMBL/GenBank/DDBJ whole genome shotgun (WGS) entry which is preliminary data.</text>
</comment>
<dbReference type="EMBL" id="BICW01000012">
    <property type="protein sequence ID" value="GCG57421.1"/>
    <property type="molecule type" value="Genomic_DNA"/>
</dbReference>
<organism evidence="3">
    <name type="scientific">Escherichia coli</name>
    <dbReference type="NCBI Taxonomy" id="562"/>
    <lineage>
        <taxon>Bacteria</taxon>
        <taxon>Pseudomonadati</taxon>
        <taxon>Pseudomonadota</taxon>
        <taxon>Gammaproteobacteria</taxon>
        <taxon>Enterobacterales</taxon>
        <taxon>Enterobacteriaceae</taxon>
        <taxon>Escherichia</taxon>
    </lineage>
</organism>
<evidence type="ECO:0000259" key="2">
    <source>
        <dbReference type="Pfam" id="PF00534"/>
    </source>
</evidence>
<dbReference type="InterPro" id="IPR001296">
    <property type="entry name" value="Glyco_trans_1"/>
</dbReference>
<keyword evidence="1" id="KW-0808">Transferase</keyword>
<gene>
    <name evidence="3" type="ORF">BvCmsH19A_01211</name>
</gene>
<reference evidence="3" key="1">
    <citation type="submission" date="2018-11" db="EMBL/GenBank/DDBJ databases">
        <title>Draft genome sequence of commensal E.coli strains.</title>
        <authorList>
            <person name="Arimizu Y."/>
            <person name="Hayashi T."/>
            <person name="Ogura Y."/>
        </authorList>
    </citation>
    <scope>NUCLEOTIDE SEQUENCE</scope>
    <source>
        <strain evidence="3">39-H19-A</strain>
    </source>
</reference>
<protein>
    <recommendedName>
        <fullName evidence="2">Glycosyl transferase family 1 domain-containing protein</fullName>
    </recommendedName>
</protein>
<dbReference type="GO" id="GO:0009103">
    <property type="term" value="P:lipopolysaccharide biosynthetic process"/>
    <property type="evidence" value="ECO:0007669"/>
    <property type="project" value="TreeGrafter"/>
</dbReference>
<dbReference type="Gene3D" id="3.40.50.2000">
    <property type="entry name" value="Glycogen Phosphorylase B"/>
    <property type="match status" value="2"/>
</dbReference>
<sequence>MKILIDASNLKVGGAIQVSLSVIKQLSSDKYKNLDIYYVVSENVYKHAKQFLKKNNFEIITTDIKTIFPWNKGRRRIKELSESYDVIFTIFGPTYWGTCGPRHLIGFANPWIVSQHSIAYKKLNVIRRTFTKLKVGIQGYLLWDPLSYYVTETEAIRKLFIKKFNCDNDKIKVVPNCLNYVFNNLHAEEINDKFNLRSLKCIKFVTITHNYPHKNLSVIPGVYTELRKLGVNCKFIITINENDYEKQSDIFKSATLNLGPVSINDCPAIYKYCDILFLPTLLECFTASYLESMKMQLPICTSDLDFARTLCGNAAVYFNPLDAKDIAYKLNKVINDDCLKKKLLRAGDEVIKKFPDHISRVESYISIINGMNYVQK</sequence>
<proteinExistence type="predicted"/>
<dbReference type="PANTHER" id="PTHR46401:SF2">
    <property type="entry name" value="GLYCOSYLTRANSFERASE WBBK-RELATED"/>
    <property type="match status" value="1"/>
</dbReference>
<feature type="domain" description="Glycosyl transferase family 1" evidence="2">
    <location>
        <begin position="202"/>
        <end position="343"/>
    </location>
</feature>
<dbReference type="RefSeq" id="WP_069892304.1">
    <property type="nucleotide sequence ID" value="NZ_BGER01000142.1"/>
</dbReference>
<dbReference type="GO" id="GO:0016757">
    <property type="term" value="F:glycosyltransferase activity"/>
    <property type="evidence" value="ECO:0007669"/>
    <property type="project" value="InterPro"/>
</dbReference>
<evidence type="ECO:0000313" key="3">
    <source>
        <dbReference type="EMBL" id="GCG57421.1"/>
    </source>
</evidence>
<dbReference type="Pfam" id="PF00534">
    <property type="entry name" value="Glycos_transf_1"/>
    <property type="match status" value="1"/>
</dbReference>
<accession>A0A478KS04</accession>